<feature type="domain" description="O-methyltransferase dimerisation" evidence="5">
    <location>
        <begin position="22"/>
        <end position="92"/>
    </location>
</feature>
<keyword evidence="7" id="KW-1185">Reference proteome</keyword>
<dbReference type="InterPro" id="IPR029063">
    <property type="entry name" value="SAM-dependent_MTases_sf"/>
</dbReference>
<keyword evidence="1 6" id="KW-0489">Methyltransferase</keyword>
<dbReference type="EMBL" id="ASQP01000325">
    <property type="protein sequence ID" value="OMI36630.1"/>
    <property type="molecule type" value="Genomic_DNA"/>
</dbReference>
<feature type="domain" description="O-methyltransferase C-terminal" evidence="4">
    <location>
        <begin position="121"/>
        <end position="332"/>
    </location>
</feature>
<dbReference type="Gene3D" id="1.10.10.10">
    <property type="entry name" value="Winged helix-like DNA-binding domain superfamily/Winged helix DNA-binding domain"/>
    <property type="match status" value="1"/>
</dbReference>
<sequence length="354" mass="38530">MTKDEMGAPAADTDAATTLRTIITGYIFSQIVRATAQLGITEHLADGPRSVEALAKAIDADPDALGRFLRSAATLGLVRENGDTFELGPLGSAMEADNGSLKSVAMGIVGPNLTRRAERFAEVVRAGRRVDTKVDGYEFWEYYDHNEEEAEHYAVTMSHVTAHCAQALVRQYDFAPFQRIADIGGGHGNLLNGVLTRVPGVRGVLYERAEVIRRAKGLFTEAGTDDRVDLIDGDFLREVPGDCDLYMIKSTLCDWDDEHAARILGNIHRAAAPGTTLLVIDSMIADEVTGDEVNPVHAQQESAIDFAVFATNGGRVRPQSEYRAMVGAAGFEVESITPFFDGFTHWNLLVAKRD</sequence>
<organism evidence="6 7">
    <name type="scientific">Streptomyces sparsogenes DSM 40356</name>
    <dbReference type="NCBI Taxonomy" id="1331668"/>
    <lineage>
        <taxon>Bacteria</taxon>
        <taxon>Bacillati</taxon>
        <taxon>Actinomycetota</taxon>
        <taxon>Actinomycetes</taxon>
        <taxon>Kitasatosporales</taxon>
        <taxon>Streptomycetaceae</taxon>
        <taxon>Streptomyces</taxon>
    </lineage>
</organism>
<dbReference type="GeneID" id="96748164"/>
<dbReference type="RefSeq" id="WP_065968165.1">
    <property type="nucleotide sequence ID" value="NZ_ASQP01000325.1"/>
</dbReference>
<evidence type="ECO:0000256" key="1">
    <source>
        <dbReference type="ARBA" id="ARBA00022603"/>
    </source>
</evidence>
<dbReference type="PANTHER" id="PTHR43712">
    <property type="entry name" value="PUTATIVE (AFU_ORTHOLOGUE AFUA_4G14580)-RELATED"/>
    <property type="match status" value="1"/>
</dbReference>
<name>A0A1R1SEB4_9ACTN</name>
<dbReference type="GO" id="GO:0008171">
    <property type="term" value="F:O-methyltransferase activity"/>
    <property type="evidence" value="ECO:0007669"/>
    <property type="project" value="InterPro"/>
</dbReference>
<dbReference type="GO" id="GO:0046983">
    <property type="term" value="F:protein dimerization activity"/>
    <property type="evidence" value="ECO:0007669"/>
    <property type="project" value="InterPro"/>
</dbReference>
<proteinExistence type="predicted"/>
<dbReference type="SUPFAM" id="SSF53335">
    <property type="entry name" value="S-adenosyl-L-methionine-dependent methyltransferases"/>
    <property type="match status" value="1"/>
</dbReference>
<comment type="caution">
    <text evidence="6">The sequence shown here is derived from an EMBL/GenBank/DDBJ whole genome shotgun (WGS) entry which is preliminary data.</text>
</comment>
<dbReference type="InterPro" id="IPR036388">
    <property type="entry name" value="WH-like_DNA-bd_sf"/>
</dbReference>
<protein>
    <submittedName>
        <fullName evidence="6">O-methyltransferase</fullName>
    </submittedName>
</protein>
<dbReference type="Proteomes" id="UP000186168">
    <property type="component" value="Unassembled WGS sequence"/>
</dbReference>
<dbReference type="InterPro" id="IPR001077">
    <property type="entry name" value="COMT_C"/>
</dbReference>
<accession>A0A1R1SEB4</accession>
<keyword evidence="2 6" id="KW-0808">Transferase</keyword>
<dbReference type="InterPro" id="IPR036390">
    <property type="entry name" value="WH_DNA-bd_sf"/>
</dbReference>
<dbReference type="PANTHER" id="PTHR43712:SF2">
    <property type="entry name" value="O-METHYLTRANSFERASE CICE"/>
    <property type="match status" value="1"/>
</dbReference>
<dbReference type="Gene3D" id="1.10.287.1350">
    <property type="match status" value="1"/>
</dbReference>
<dbReference type="InterPro" id="IPR016461">
    <property type="entry name" value="COMT-like"/>
</dbReference>
<dbReference type="AlphaFoldDB" id="A0A1R1SEB4"/>
<dbReference type="GO" id="GO:0032259">
    <property type="term" value="P:methylation"/>
    <property type="evidence" value="ECO:0007669"/>
    <property type="project" value="UniProtKB-KW"/>
</dbReference>
<dbReference type="InterPro" id="IPR012967">
    <property type="entry name" value="COMT_dimerisation"/>
</dbReference>
<reference evidence="6 7" key="1">
    <citation type="submission" date="2013-05" db="EMBL/GenBank/DDBJ databases">
        <title>Genome sequence of Streptomyces sparsogenes DSM 40356.</title>
        <authorList>
            <person name="Coyne S."/>
            <person name="Seebeck F.P."/>
        </authorList>
    </citation>
    <scope>NUCLEOTIDE SEQUENCE [LARGE SCALE GENOMIC DNA]</scope>
    <source>
        <strain evidence="6 7">DSM 40356</strain>
    </source>
</reference>
<evidence type="ECO:0000256" key="3">
    <source>
        <dbReference type="ARBA" id="ARBA00022691"/>
    </source>
</evidence>
<dbReference type="Pfam" id="PF08100">
    <property type="entry name" value="Dimerisation"/>
    <property type="match status" value="1"/>
</dbReference>
<gene>
    <name evidence="6" type="ORF">SPAR_24721</name>
</gene>
<dbReference type="SUPFAM" id="SSF46785">
    <property type="entry name" value="Winged helix' DNA-binding domain"/>
    <property type="match status" value="1"/>
</dbReference>
<dbReference type="Pfam" id="PF00891">
    <property type="entry name" value="Methyltransf_2"/>
    <property type="match status" value="1"/>
</dbReference>
<evidence type="ECO:0000259" key="5">
    <source>
        <dbReference type="Pfam" id="PF08100"/>
    </source>
</evidence>
<evidence type="ECO:0000313" key="7">
    <source>
        <dbReference type="Proteomes" id="UP000186168"/>
    </source>
</evidence>
<dbReference type="STRING" id="67365.GCA_001704635_03770"/>
<evidence type="ECO:0000256" key="2">
    <source>
        <dbReference type="ARBA" id="ARBA00022679"/>
    </source>
</evidence>
<dbReference type="PROSITE" id="PS51683">
    <property type="entry name" value="SAM_OMT_II"/>
    <property type="match status" value="1"/>
</dbReference>
<evidence type="ECO:0000259" key="4">
    <source>
        <dbReference type="Pfam" id="PF00891"/>
    </source>
</evidence>
<dbReference type="Gene3D" id="3.40.50.150">
    <property type="entry name" value="Vaccinia Virus protein VP39"/>
    <property type="match status" value="1"/>
</dbReference>
<evidence type="ECO:0000313" key="6">
    <source>
        <dbReference type="EMBL" id="OMI36630.1"/>
    </source>
</evidence>
<dbReference type="PIRSF" id="PIRSF005739">
    <property type="entry name" value="O-mtase"/>
    <property type="match status" value="1"/>
</dbReference>
<keyword evidence="3" id="KW-0949">S-adenosyl-L-methionine</keyword>